<evidence type="ECO:0000313" key="3">
    <source>
        <dbReference type="Proteomes" id="UP001548590"/>
    </source>
</evidence>
<dbReference type="Proteomes" id="UP001548590">
    <property type="component" value="Unassembled WGS sequence"/>
</dbReference>
<protein>
    <submittedName>
        <fullName evidence="2">ABC transporter substrate-binding protein</fullName>
    </submittedName>
</protein>
<dbReference type="Pfam" id="PF05494">
    <property type="entry name" value="MlaC"/>
    <property type="match status" value="1"/>
</dbReference>
<accession>A0ABV2CQ45</accession>
<dbReference type="EMBL" id="JBEWLZ010000004">
    <property type="protein sequence ID" value="MET1490036.1"/>
    <property type="molecule type" value="Genomic_DNA"/>
</dbReference>
<sequence>MKLFKTAFALLFSLNACFALAQEAPDVLAKRVMTEVIEIVKSDKAIQAGDQKRIAELVDAKVLPYFDFKHMTALAMGREWRSATPEQRDAVTAEFKTLLVRSYSNALSQYKNQVIDFKPLRMKPEDTDVIVRTEVRQAGAKPVAIDYQMDKREGAWKVYDVMVAGVSLVTNYRETFSQEIKSGGIDALVKSLKEKNGEAVKK</sequence>
<proteinExistence type="predicted"/>
<dbReference type="PANTHER" id="PTHR36573">
    <property type="entry name" value="INTERMEMBRANE PHOSPHOLIPID TRANSPORT SYSTEM BINDING PROTEIN MLAC"/>
    <property type="match status" value="1"/>
</dbReference>
<evidence type="ECO:0000256" key="1">
    <source>
        <dbReference type="SAM" id="SignalP"/>
    </source>
</evidence>
<feature type="signal peptide" evidence="1">
    <location>
        <begin position="1"/>
        <end position="21"/>
    </location>
</feature>
<reference evidence="2 3" key="1">
    <citation type="submission" date="2024-07" db="EMBL/GenBank/DDBJ databases">
        <title>Uliginosibacterium paludis KCTC:42655.</title>
        <authorList>
            <person name="Kim M.K."/>
        </authorList>
    </citation>
    <scope>NUCLEOTIDE SEQUENCE [LARGE SCALE GENOMIC DNA]</scope>
    <source>
        <strain evidence="2 3">KCTC 42655</strain>
    </source>
</reference>
<feature type="chain" id="PRO_5045493360" evidence="1">
    <location>
        <begin position="22"/>
        <end position="202"/>
    </location>
</feature>
<dbReference type="PANTHER" id="PTHR36573:SF1">
    <property type="entry name" value="INTERMEMBRANE PHOSPHOLIPID TRANSPORT SYSTEM BINDING PROTEIN MLAC"/>
    <property type="match status" value="1"/>
</dbReference>
<evidence type="ECO:0000313" key="2">
    <source>
        <dbReference type="EMBL" id="MET1490036.1"/>
    </source>
</evidence>
<dbReference type="Gene3D" id="3.10.450.50">
    <property type="match status" value="1"/>
</dbReference>
<comment type="caution">
    <text evidence="2">The sequence shown here is derived from an EMBL/GenBank/DDBJ whole genome shotgun (WGS) entry which is preliminary data.</text>
</comment>
<keyword evidence="1" id="KW-0732">Signal</keyword>
<dbReference type="InterPro" id="IPR008869">
    <property type="entry name" value="MlaC/ttg2D"/>
</dbReference>
<dbReference type="RefSeq" id="WP_345923453.1">
    <property type="nucleotide sequence ID" value="NZ_JBDIVF010000001.1"/>
</dbReference>
<organism evidence="2 3">
    <name type="scientific">Uliginosibacterium paludis</name>
    <dbReference type="NCBI Taxonomy" id="1615952"/>
    <lineage>
        <taxon>Bacteria</taxon>
        <taxon>Pseudomonadati</taxon>
        <taxon>Pseudomonadota</taxon>
        <taxon>Betaproteobacteria</taxon>
        <taxon>Rhodocyclales</taxon>
        <taxon>Zoogloeaceae</taxon>
        <taxon>Uliginosibacterium</taxon>
    </lineage>
</organism>
<gene>
    <name evidence="2" type="ORF">ABVT11_09375</name>
</gene>
<name>A0ABV2CQ45_9RHOO</name>
<dbReference type="Gene3D" id="1.10.10.640">
    <property type="entry name" value="phospholipid-binding protein"/>
    <property type="match status" value="1"/>
</dbReference>
<dbReference type="PIRSF" id="PIRSF004649">
    <property type="entry name" value="MlaC"/>
    <property type="match status" value="1"/>
</dbReference>
<keyword evidence="3" id="KW-1185">Reference proteome</keyword>